<evidence type="ECO:0000256" key="1">
    <source>
        <dbReference type="SAM" id="Coils"/>
    </source>
</evidence>
<keyword evidence="1" id="KW-0175">Coiled coil</keyword>
<evidence type="ECO:0000313" key="3">
    <source>
        <dbReference type="Proteomes" id="UP001597191"/>
    </source>
</evidence>
<organism evidence="2 3">
    <name type="scientific">Lapidilactobacillus gannanensis</name>
    <dbReference type="NCBI Taxonomy" id="2486002"/>
    <lineage>
        <taxon>Bacteria</taxon>
        <taxon>Bacillati</taxon>
        <taxon>Bacillota</taxon>
        <taxon>Bacilli</taxon>
        <taxon>Lactobacillales</taxon>
        <taxon>Lactobacillaceae</taxon>
        <taxon>Lapidilactobacillus</taxon>
    </lineage>
</organism>
<dbReference type="Proteomes" id="UP001597191">
    <property type="component" value="Unassembled WGS sequence"/>
</dbReference>
<reference evidence="3" key="1">
    <citation type="journal article" date="2019" name="Int. J. Syst. Evol. Microbiol.">
        <title>The Global Catalogue of Microorganisms (GCM) 10K type strain sequencing project: providing services to taxonomists for standard genome sequencing and annotation.</title>
        <authorList>
            <consortium name="The Broad Institute Genomics Platform"/>
            <consortium name="The Broad Institute Genome Sequencing Center for Infectious Disease"/>
            <person name="Wu L."/>
            <person name="Ma J."/>
        </authorList>
    </citation>
    <scope>NUCLEOTIDE SEQUENCE [LARGE SCALE GENOMIC DNA]</scope>
    <source>
        <strain evidence="3">CCM 8937</strain>
    </source>
</reference>
<proteinExistence type="predicted"/>
<protein>
    <submittedName>
        <fullName evidence="2">Uncharacterized protein</fullName>
    </submittedName>
</protein>
<comment type="caution">
    <text evidence="2">The sequence shown here is derived from an EMBL/GenBank/DDBJ whole genome shotgun (WGS) entry which is preliminary data.</text>
</comment>
<keyword evidence="3" id="KW-1185">Reference proteome</keyword>
<dbReference type="EMBL" id="JBHTOH010000016">
    <property type="protein sequence ID" value="MFD1410512.1"/>
    <property type="molecule type" value="Genomic_DNA"/>
</dbReference>
<feature type="coiled-coil region" evidence="1">
    <location>
        <begin position="208"/>
        <end position="302"/>
    </location>
</feature>
<accession>A0ABW4BM67</accession>
<dbReference type="RefSeq" id="WP_125647666.1">
    <property type="nucleotide sequence ID" value="NZ_JBHTOH010000016.1"/>
</dbReference>
<sequence>MGFFDSLRKKEKNEPIEKKATQEVVVSQIQTPAPTAETKQTLHEQRTAIEQQLTDLATDYRHLKGQLKLKVFAEKAEQQQGLKQAQQELALLADRTQQTAAHIQELKNADDSAATAAITDLQQQQTALQTKIDQSQAHLDSLQRELDDTTEAIRKVILAIDQNEKQSDALSTDIKAETDLQKMYELMNQQKPEVDDLYQKKTVLISTREDLNTKITALAAQRDQAANETAELHQQQSKLAQQQRQQEATLQQAQEQRQRELTEAQNYAGRLEQETNRSNRRAEKLTKSIKDLQDHIQSLFDNQFLLRPLTLDTQRQYVVYTPALTSEKMTVQLALLHYLTKQLTVAPMIITTDYQQNGQQAQLDQLAQADLPQIEITNLYAQLQSSGEDTAPQVQLPQNDNWVQKADVANNRTSIFDKDQHLLMTVHLQQGNISQIDYFTNGKKVKTNLYNAKGQLSAHYTFDEHERLTTIDYYRLDNTIVLTKTFNKQQALETIQLFDDHGLVTHVFATEDELITWWLQALLETLDREYTLIGSLNVSYYPTLMTALPKLTVIPLLTGLPQQQKELVTLLKEHPQQSQFLVGDEHDWQVLADNTDRDLEVDVLQTAALALPRDLTTTD</sequence>
<evidence type="ECO:0000313" key="2">
    <source>
        <dbReference type="EMBL" id="MFD1410512.1"/>
    </source>
</evidence>
<feature type="coiled-coil region" evidence="1">
    <location>
        <begin position="125"/>
        <end position="159"/>
    </location>
</feature>
<gene>
    <name evidence="2" type="ORF">ACFQ4R_02580</name>
</gene>
<name>A0ABW4BM67_9LACO</name>
<dbReference type="Gene3D" id="3.90.930.1">
    <property type="match status" value="1"/>
</dbReference>